<evidence type="ECO:0000313" key="1">
    <source>
        <dbReference type="EMBL" id="TFK74626.1"/>
    </source>
</evidence>
<gene>
    <name evidence="1" type="ORF">BDN72DRAFT_833138</name>
</gene>
<sequence length="511" mass="57807">MAPTLPAEVWSGIVTSLPRDEQIVFLNVSKAFHKIAFRRVFKAIRLYFLSEDDIPSLPEPPENEDGEEPELMCDDPEALCETLRDRTREILDRIIEDPEFAVVVKELGVVGSAHADPDADVEDESDDGDDEAEDEFDEGKELRKKFKEAIKALSSLKRVTWWGENPSFASFAPLLPPDLEVLNLNVSIPSMIGGVKAFNGVQELQYINPLRESGYPQLSHAPDSSNDQSLKLLVAELAPRLRRLALPYYAVDQLFTANLDKLVNLEIYATQRSDMQGLNRLWPCLPNLQELSLLGNIGGEAIRELPLDPNSLRHLHSFRFSHAVVLEGEDDATHLAQFLDQRPGLERLLLDFGMSEIAENLGPLLPAFSNLENLEALGIIFDGSMNRDELEMLSASLPNKKLQALHFQVDWSNFTDEHVGLPLMFIRYMDHLSYLYFGGFQCGDEILADYQTLAHSGKKIQLVGECNCLWNVSRSGRKVETTRRPAWQTEFPLEGDFANPNHSWLFRYSRR</sequence>
<keyword evidence="2" id="KW-1185">Reference proteome</keyword>
<dbReference type="EMBL" id="ML208267">
    <property type="protein sequence ID" value="TFK74626.1"/>
    <property type="molecule type" value="Genomic_DNA"/>
</dbReference>
<reference evidence="1 2" key="1">
    <citation type="journal article" date="2019" name="Nat. Ecol. Evol.">
        <title>Megaphylogeny resolves global patterns of mushroom evolution.</title>
        <authorList>
            <person name="Varga T."/>
            <person name="Krizsan K."/>
            <person name="Foldi C."/>
            <person name="Dima B."/>
            <person name="Sanchez-Garcia M."/>
            <person name="Sanchez-Ramirez S."/>
            <person name="Szollosi G.J."/>
            <person name="Szarkandi J.G."/>
            <person name="Papp V."/>
            <person name="Albert L."/>
            <person name="Andreopoulos W."/>
            <person name="Angelini C."/>
            <person name="Antonin V."/>
            <person name="Barry K.W."/>
            <person name="Bougher N.L."/>
            <person name="Buchanan P."/>
            <person name="Buyck B."/>
            <person name="Bense V."/>
            <person name="Catcheside P."/>
            <person name="Chovatia M."/>
            <person name="Cooper J."/>
            <person name="Damon W."/>
            <person name="Desjardin D."/>
            <person name="Finy P."/>
            <person name="Geml J."/>
            <person name="Haridas S."/>
            <person name="Hughes K."/>
            <person name="Justo A."/>
            <person name="Karasinski D."/>
            <person name="Kautmanova I."/>
            <person name="Kiss B."/>
            <person name="Kocsube S."/>
            <person name="Kotiranta H."/>
            <person name="LaButti K.M."/>
            <person name="Lechner B.E."/>
            <person name="Liimatainen K."/>
            <person name="Lipzen A."/>
            <person name="Lukacs Z."/>
            <person name="Mihaltcheva S."/>
            <person name="Morgado L.N."/>
            <person name="Niskanen T."/>
            <person name="Noordeloos M.E."/>
            <person name="Ohm R.A."/>
            <person name="Ortiz-Santana B."/>
            <person name="Ovrebo C."/>
            <person name="Racz N."/>
            <person name="Riley R."/>
            <person name="Savchenko A."/>
            <person name="Shiryaev A."/>
            <person name="Soop K."/>
            <person name="Spirin V."/>
            <person name="Szebenyi C."/>
            <person name="Tomsovsky M."/>
            <person name="Tulloss R.E."/>
            <person name="Uehling J."/>
            <person name="Grigoriev I.V."/>
            <person name="Vagvolgyi C."/>
            <person name="Papp T."/>
            <person name="Martin F.M."/>
            <person name="Miettinen O."/>
            <person name="Hibbett D.S."/>
            <person name="Nagy L.G."/>
        </authorList>
    </citation>
    <scope>NUCLEOTIDE SEQUENCE [LARGE SCALE GENOMIC DNA]</scope>
    <source>
        <strain evidence="1 2">NL-1719</strain>
    </source>
</reference>
<evidence type="ECO:0000313" key="2">
    <source>
        <dbReference type="Proteomes" id="UP000308600"/>
    </source>
</evidence>
<protein>
    <submittedName>
        <fullName evidence="1">Uncharacterized protein</fullName>
    </submittedName>
</protein>
<organism evidence="1 2">
    <name type="scientific">Pluteus cervinus</name>
    <dbReference type="NCBI Taxonomy" id="181527"/>
    <lineage>
        <taxon>Eukaryota</taxon>
        <taxon>Fungi</taxon>
        <taxon>Dikarya</taxon>
        <taxon>Basidiomycota</taxon>
        <taxon>Agaricomycotina</taxon>
        <taxon>Agaricomycetes</taxon>
        <taxon>Agaricomycetidae</taxon>
        <taxon>Agaricales</taxon>
        <taxon>Pluteineae</taxon>
        <taxon>Pluteaceae</taxon>
        <taxon>Pluteus</taxon>
    </lineage>
</organism>
<dbReference type="Proteomes" id="UP000308600">
    <property type="component" value="Unassembled WGS sequence"/>
</dbReference>
<proteinExistence type="predicted"/>
<accession>A0ACD3BAF0</accession>
<name>A0ACD3BAF0_9AGAR</name>